<dbReference type="SUPFAM" id="SSF55729">
    <property type="entry name" value="Acyl-CoA N-acyltransferases (Nat)"/>
    <property type="match status" value="1"/>
</dbReference>
<sequence>MTEIRFELLADRRRYALIDGENVIGAAHYRDLETDTGIERVFFHTVVDEAYAGQGLAGKLAAQALADTVARGYKIVPVCPYIKVYVRKHHEFDAELITPTPEHLAILPKG</sequence>
<keyword evidence="3" id="KW-1185">Reference proteome</keyword>
<gene>
    <name evidence="2" type="ORF">HED64_05285</name>
</gene>
<comment type="caution">
    <text evidence="2">The sequence shown here is derived from an EMBL/GenBank/DDBJ whole genome shotgun (WGS) entry which is preliminary data.</text>
</comment>
<dbReference type="EMBL" id="JAAWVT010000001">
    <property type="protein sequence ID" value="NKG20127.1"/>
    <property type="molecule type" value="Genomic_DNA"/>
</dbReference>
<dbReference type="RefSeq" id="WP_168150990.1">
    <property type="nucleotide sequence ID" value="NZ_JAAWVT010000001.1"/>
</dbReference>
<dbReference type="Gene3D" id="3.40.630.30">
    <property type="match status" value="1"/>
</dbReference>
<dbReference type="InterPro" id="IPR016181">
    <property type="entry name" value="Acyl_CoA_acyltransferase"/>
</dbReference>
<name>A0ABX1G1J9_9MICC</name>
<evidence type="ECO:0000259" key="1">
    <source>
        <dbReference type="PROSITE" id="PS51729"/>
    </source>
</evidence>
<evidence type="ECO:0000313" key="3">
    <source>
        <dbReference type="Proteomes" id="UP000746595"/>
    </source>
</evidence>
<protein>
    <submittedName>
        <fullName evidence="2">N-acetyltransferase</fullName>
    </submittedName>
</protein>
<feature type="domain" description="N-acetyltransferase" evidence="1">
    <location>
        <begin position="7"/>
        <end position="97"/>
    </location>
</feature>
<accession>A0ABX1G1J9</accession>
<dbReference type="InterPro" id="IPR031165">
    <property type="entry name" value="GNAT_YJDJ"/>
</dbReference>
<organism evidence="2 3">
    <name type="scientific">Paeniglutamicibacter terrestris</name>
    <dbReference type="NCBI Taxonomy" id="2723403"/>
    <lineage>
        <taxon>Bacteria</taxon>
        <taxon>Bacillati</taxon>
        <taxon>Actinomycetota</taxon>
        <taxon>Actinomycetes</taxon>
        <taxon>Micrococcales</taxon>
        <taxon>Micrococcaceae</taxon>
        <taxon>Paeniglutamicibacter</taxon>
    </lineage>
</organism>
<evidence type="ECO:0000313" key="2">
    <source>
        <dbReference type="EMBL" id="NKG20127.1"/>
    </source>
</evidence>
<reference evidence="2 3" key="1">
    <citation type="submission" date="2020-04" db="EMBL/GenBank/DDBJ databases">
        <title>Paeniglutamicibacter sp. ANT13_2, a novel actinomycete isolated from sediment in Antarctica.</title>
        <authorList>
            <person name="Sakdapetsiri C."/>
            <person name="Pinyakong O."/>
        </authorList>
    </citation>
    <scope>NUCLEOTIDE SEQUENCE [LARGE SCALE GENOMIC DNA]</scope>
    <source>
        <strain evidence="2 3">ANT13_2</strain>
    </source>
</reference>
<proteinExistence type="predicted"/>
<dbReference type="CDD" id="cd04301">
    <property type="entry name" value="NAT_SF"/>
    <property type="match status" value="1"/>
</dbReference>
<dbReference type="PROSITE" id="PS51729">
    <property type="entry name" value="GNAT_YJDJ"/>
    <property type="match status" value="1"/>
</dbReference>
<dbReference type="Proteomes" id="UP000746595">
    <property type="component" value="Unassembled WGS sequence"/>
</dbReference>
<dbReference type="PANTHER" id="PTHR31435">
    <property type="entry name" value="PROTEIN NATD1"/>
    <property type="match status" value="1"/>
</dbReference>
<dbReference type="Pfam" id="PF14542">
    <property type="entry name" value="Acetyltransf_CG"/>
    <property type="match status" value="1"/>
</dbReference>
<dbReference type="PANTHER" id="PTHR31435:SF10">
    <property type="entry name" value="BSR4717 PROTEIN"/>
    <property type="match status" value="1"/>
</dbReference>
<dbReference type="InterPro" id="IPR045057">
    <property type="entry name" value="Gcn5-rel_NAT"/>
</dbReference>